<dbReference type="STRING" id="745531.A0A0C3RZ95"/>
<dbReference type="Proteomes" id="UP000053257">
    <property type="component" value="Unassembled WGS sequence"/>
</dbReference>
<dbReference type="AlphaFoldDB" id="A0A0C3RZ95"/>
<dbReference type="GO" id="GO:0005634">
    <property type="term" value="C:nucleus"/>
    <property type="evidence" value="ECO:0007669"/>
    <property type="project" value="UniProtKB-SubCell"/>
</dbReference>
<dbReference type="EMBL" id="KN840743">
    <property type="protein sequence ID" value="KIP01717.1"/>
    <property type="molecule type" value="Genomic_DNA"/>
</dbReference>
<protein>
    <recommendedName>
        <fullName evidence="6">Chromatin assembly factor 1 subunit A dimerization domain-containing protein</fullName>
    </recommendedName>
</protein>
<dbReference type="GO" id="GO:0006281">
    <property type="term" value="P:DNA repair"/>
    <property type="evidence" value="ECO:0007669"/>
    <property type="project" value="UniProtKB-KW"/>
</dbReference>
<evidence type="ECO:0000313" key="7">
    <source>
        <dbReference type="EMBL" id="KIP01717.1"/>
    </source>
</evidence>
<sequence length="768" mass="85549">LVELRNGKLAIKQKILSFEKMSETMQEIVQFRDMLEQRIERREGPLTSLPEEHRPLIAKLAQESDKTLAGLTKHIQQELLPVQDEDDEDNCREIQAVLPSQVVEKAIKATAWRANYGLDVSRIPNAPMGARIPAAWQLWRWEVKDEHHDWLPKASRDKALVRMSERRQAMDDALALFNALPEGDRSLVLTGNSKIATTNLKLASVPAAIPPPVPSTEKERTERKLAKVEKEKKAKEAQSRSRNLMASFFGKPKALTAGGSGSNGVAVKAEIFSAKDALPAISQFERTFKPFLVKKGVSLAPTNWFHEVRAGKAYKGKEKESDVIVIDDDDEARTPKQRPQVYQEDDDVQMVEASEWRGLDLGQMTAEERLADSLRGLHPRLRPPALPFPPRRHPTLKSQHPYVVRTVMQKLTEAEVTGSDDGTVRKLLNLLRDRSKIPAKVLSFHEDMRPGYFGTWTRNSREVGPRRPFGKDVVSLDYTVDSEAEWEEEEEEGDVLEDVEEDADPDDPVGGDEDSDADSWLVDDDEPVDPGTPIEERFGSPDFPPVPPLAKRKSKAEDEAKKGTKKRKVVEQLVPFEKGPCWETTIGECAWEPFKAMRIQFFNGAPSPIDPFKFVAAHVDKIPQAPAPTAPTKHTSQTQPVFAVPALPEHVAASSSDVSAAPAKRALPAPKTSFPDASMPALLAKIQELNTGSLPVIVDGVYKELSAAVKKNAIEAKVREIGEKKKKEGAGAKVWVVRPEIRVRWFFLFCLSFEVEADGGPQALYPPP</sequence>
<evidence type="ECO:0000313" key="8">
    <source>
        <dbReference type="Proteomes" id="UP000053257"/>
    </source>
</evidence>
<proteinExistence type="predicted"/>
<evidence type="ECO:0000256" key="5">
    <source>
        <dbReference type="SAM" id="MobiDB-lite"/>
    </source>
</evidence>
<keyword evidence="8" id="KW-1185">Reference proteome</keyword>
<evidence type="ECO:0000256" key="2">
    <source>
        <dbReference type="ARBA" id="ARBA00022763"/>
    </source>
</evidence>
<dbReference type="InterPro" id="IPR022043">
    <property type="entry name" value="CAF1A_DD"/>
</dbReference>
<accession>A0A0C3RZ95</accession>
<dbReference type="GO" id="GO:0006334">
    <property type="term" value="P:nucleosome assembly"/>
    <property type="evidence" value="ECO:0007669"/>
    <property type="project" value="TreeGrafter"/>
</dbReference>
<feature type="region of interest" description="Disordered" evidence="5">
    <location>
        <begin position="481"/>
        <end position="566"/>
    </location>
</feature>
<evidence type="ECO:0000259" key="6">
    <source>
        <dbReference type="Pfam" id="PF12253"/>
    </source>
</evidence>
<feature type="compositionally biased region" description="Acidic residues" evidence="5">
    <location>
        <begin position="481"/>
        <end position="528"/>
    </location>
</feature>
<evidence type="ECO:0000256" key="1">
    <source>
        <dbReference type="ARBA" id="ARBA00004123"/>
    </source>
</evidence>
<feature type="non-terminal residue" evidence="7">
    <location>
        <position position="1"/>
    </location>
</feature>
<name>A0A0C3RZ95_PHLG1</name>
<reference evidence="7 8" key="1">
    <citation type="journal article" date="2014" name="PLoS Genet.">
        <title>Analysis of the Phlebiopsis gigantea genome, transcriptome and secretome provides insight into its pioneer colonization strategies of wood.</title>
        <authorList>
            <person name="Hori C."/>
            <person name="Ishida T."/>
            <person name="Igarashi K."/>
            <person name="Samejima M."/>
            <person name="Suzuki H."/>
            <person name="Master E."/>
            <person name="Ferreira P."/>
            <person name="Ruiz-Duenas F.J."/>
            <person name="Held B."/>
            <person name="Canessa P."/>
            <person name="Larrondo L.F."/>
            <person name="Schmoll M."/>
            <person name="Druzhinina I.S."/>
            <person name="Kubicek C.P."/>
            <person name="Gaskell J.A."/>
            <person name="Kersten P."/>
            <person name="St John F."/>
            <person name="Glasner J."/>
            <person name="Sabat G."/>
            <person name="Splinter BonDurant S."/>
            <person name="Syed K."/>
            <person name="Yadav J."/>
            <person name="Mgbeahuruike A.C."/>
            <person name="Kovalchuk A."/>
            <person name="Asiegbu F.O."/>
            <person name="Lackner G."/>
            <person name="Hoffmeister D."/>
            <person name="Rencoret J."/>
            <person name="Gutierrez A."/>
            <person name="Sun H."/>
            <person name="Lindquist E."/>
            <person name="Barry K."/>
            <person name="Riley R."/>
            <person name="Grigoriev I.V."/>
            <person name="Henrissat B."/>
            <person name="Kues U."/>
            <person name="Berka R.M."/>
            <person name="Martinez A.T."/>
            <person name="Covert S.F."/>
            <person name="Blanchette R.A."/>
            <person name="Cullen D."/>
        </authorList>
    </citation>
    <scope>NUCLEOTIDE SEQUENCE [LARGE SCALE GENOMIC DNA]</scope>
    <source>
        <strain evidence="7 8">11061_1 CR5-6</strain>
    </source>
</reference>
<evidence type="ECO:0000256" key="4">
    <source>
        <dbReference type="ARBA" id="ARBA00023242"/>
    </source>
</evidence>
<dbReference type="PANTHER" id="PTHR15272">
    <property type="entry name" value="CHROMATIN ASSEMBLY FACTOR 1 SUBUNIT A CAF-1 SUBUNIT A"/>
    <property type="match status" value="1"/>
</dbReference>
<dbReference type="GO" id="GO:0033186">
    <property type="term" value="C:CAF-1 complex"/>
    <property type="evidence" value="ECO:0007669"/>
    <property type="project" value="TreeGrafter"/>
</dbReference>
<comment type="subcellular location">
    <subcellularLocation>
        <location evidence="1">Nucleus</location>
    </subcellularLocation>
</comment>
<keyword evidence="2" id="KW-0227">DNA damage</keyword>
<dbReference type="HOGENOM" id="CLU_012467_0_0_1"/>
<organism evidence="7 8">
    <name type="scientific">Phlebiopsis gigantea (strain 11061_1 CR5-6)</name>
    <name type="common">White-rot fungus</name>
    <name type="synonym">Peniophora gigantea</name>
    <dbReference type="NCBI Taxonomy" id="745531"/>
    <lineage>
        <taxon>Eukaryota</taxon>
        <taxon>Fungi</taxon>
        <taxon>Dikarya</taxon>
        <taxon>Basidiomycota</taxon>
        <taxon>Agaricomycotina</taxon>
        <taxon>Agaricomycetes</taxon>
        <taxon>Polyporales</taxon>
        <taxon>Phanerochaetaceae</taxon>
        <taxon>Phlebiopsis</taxon>
    </lineage>
</organism>
<dbReference type="OrthoDB" id="440676at2759"/>
<feature type="domain" description="Chromatin assembly factor 1 subunit A dimerization" evidence="6">
    <location>
        <begin position="440"/>
        <end position="507"/>
    </location>
</feature>
<evidence type="ECO:0000256" key="3">
    <source>
        <dbReference type="ARBA" id="ARBA00023204"/>
    </source>
</evidence>
<gene>
    <name evidence="7" type="ORF">PHLGIDRAFT_80200</name>
</gene>
<dbReference type="PANTHER" id="PTHR15272:SF0">
    <property type="entry name" value="CHROMATIN ASSEMBLY FACTOR 1 SUBUNIT A"/>
    <property type="match status" value="1"/>
</dbReference>
<keyword evidence="3" id="KW-0234">DNA repair</keyword>
<dbReference type="Pfam" id="PF12253">
    <property type="entry name" value="CAF1A_dimeriz"/>
    <property type="match status" value="1"/>
</dbReference>
<keyword evidence="4" id="KW-0539">Nucleus</keyword>